<evidence type="ECO:0000259" key="9">
    <source>
        <dbReference type="Pfam" id="PF13868"/>
    </source>
</evidence>
<dbReference type="InterPro" id="IPR043597">
    <property type="entry name" value="TPH_dom"/>
</dbReference>
<keyword evidence="2 7" id="KW-0175">Coiled coil</keyword>
<dbReference type="Pfam" id="PF13868">
    <property type="entry name" value="TPH"/>
    <property type="match status" value="1"/>
</dbReference>
<feature type="domain" description="Trichohyalin-plectin-homology" evidence="9">
    <location>
        <begin position="158"/>
        <end position="491"/>
    </location>
</feature>
<keyword evidence="4" id="KW-0966">Cell projection</keyword>
<protein>
    <recommendedName>
        <fullName evidence="6">Cilia- and flagella-associated protein 53</fullName>
    </recommendedName>
</protein>
<feature type="coiled-coil region" evidence="7">
    <location>
        <begin position="299"/>
        <end position="365"/>
    </location>
</feature>
<feature type="coiled-coil region" evidence="7">
    <location>
        <begin position="230"/>
        <end position="271"/>
    </location>
</feature>
<evidence type="ECO:0000256" key="2">
    <source>
        <dbReference type="ARBA" id="ARBA00023054"/>
    </source>
</evidence>
<feature type="coiled-coil region" evidence="7">
    <location>
        <begin position="390"/>
        <end position="483"/>
    </location>
</feature>
<evidence type="ECO:0000313" key="10">
    <source>
        <dbReference type="EMBL" id="CAD5121615.1"/>
    </source>
</evidence>
<feature type="coiled-coil region" evidence="7">
    <location>
        <begin position="90"/>
        <end position="145"/>
    </location>
</feature>
<comment type="caution">
    <text evidence="10">The sequence shown here is derived from an EMBL/GenBank/DDBJ whole genome shotgun (WGS) entry which is preliminary data.</text>
</comment>
<dbReference type="GO" id="GO:0005929">
    <property type="term" value="C:cilium"/>
    <property type="evidence" value="ECO:0007669"/>
    <property type="project" value="UniProtKB-SubCell"/>
</dbReference>
<gene>
    <name evidence="10" type="ORF">DGYR_LOCUS9545</name>
</gene>
<keyword evidence="11" id="KW-1185">Reference proteome</keyword>
<organism evidence="10 11">
    <name type="scientific">Dimorphilus gyrociliatus</name>
    <dbReference type="NCBI Taxonomy" id="2664684"/>
    <lineage>
        <taxon>Eukaryota</taxon>
        <taxon>Metazoa</taxon>
        <taxon>Spiralia</taxon>
        <taxon>Lophotrochozoa</taxon>
        <taxon>Annelida</taxon>
        <taxon>Polychaeta</taxon>
        <taxon>Polychaeta incertae sedis</taxon>
        <taxon>Dinophilidae</taxon>
        <taxon>Dimorphilus</taxon>
    </lineage>
</organism>
<comment type="subcellular location">
    <subcellularLocation>
        <location evidence="1">Cell projection</location>
        <location evidence="1">Cilium</location>
    </subcellularLocation>
</comment>
<sequence length="510" mass="61713">MMLSRPRRTREITGSQPHSVGLIAKPTSSVAPDKIVREARRQQERLEEAALIAKQNRLADIKSDWETTTNRKIMLNNVKSKMAGMKAARTAELENRRERLRQLLGREEDSYINEMVNKEETQLERQAKMREKARLLREKRESERRAFAQEKLEQQFRLQCEELRSTQSKRNEDLLAAERLEQIREKEQKKLDEKKHEEFYHKMWEADIAAKTKREEEDERKRMAGNDGMLEVLQQQIAAHEMQKEEEKRIKKEEENLLAESRRLRKIEEERALRDKQMRGRETREMLDRSIKLKEQRKARELQEELAFDMKQLEELLEASKNEIKEQTQRKKELREEDARYRQYLRDLKIQQQKEEEEMDRICNLQIQDAYRKQTEQRRLEREARKKLFNRIIAERRQQIEDRIKEKEREKEMNRILAEQQKKVFEQNRLEDLEKQKLAKEKLKAHQYDILGQIEYNNRQREIAFLEEDRLNLAQNAAEAEYRAKIAEALQDVSDPYLHPMRKALSAKRR</sequence>
<dbReference type="EMBL" id="CAJFCJ010000014">
    <property type="protein sequence ID" value="CAD5121615.1"/>
    <property type="molecule type" value="Genomic_DNA"/>
</dbReference>
<dbReference type="OrthoDB" id="75950at2759"/>
<reference evidence="10 11" key="1">
    <citation type="submission" date="2020-08" db="EMBL/GenBank/DDBJ databases">
        <authorList>
            <person name="Hejnol A."/>
        </authorList>
    </citation>
    <scope>NUCLEOTIDE SEQUENCE [LARGE SCALE GENOMIC DNA]</scope>
</reference>
<dbReference type="InterPro" id="IPR043596">
    <property type="entry name" value="CFAP53/TCHP"/>
</dbReference>
<name>A0A7I8W0C7_9ANNE</name>
<accession>A0A7I8W0C7</accession>
<feature type="region of interest" description="Disordered" evidence="8">
    <location>
        <begin position="1"/>
        <end position="23"/>
    </location>
</feature>
<evidence type="ECO:0000256" key="3">
    <source>
        <dbReference type="ARBA" id="ARBA00023069"/>
    </source>
</evidence>
<evidence type="ECO:0000256" key="7">
    <source>
        <dbReference type="SAM" id="Coils"/>
    </source>
</evidence>
<dbReference type="AlphaFoldDB" id="A0A7I8W0C7"/>
<proteinExistence type="inferred from homology"/>
<dbReference type="PANTHER" id="PTHR31183">
    <property type="entry name" value="TRICHOPLEIN KERATIN FILAMENT-BINDING PROTEIN FAMILY MEMBER"/>
    <property type="match status" value="1"/>
</dbReference>
<dbReference type="Proteomes" id="UP000549394">
    <property type="component" value="Unassembled WGS sequence"/>
</dbReference>
<comment type="similarity">
    <text evidence="5">Belongs to the CFAP53 family.</text>
</comment>
<evidence type="ECO:0000256" key="6">
    <source>
        <dbReference type="ARBA" id="ARBA00033773"/>
    </source>
</evidence>
<dbReference type="PANTHER" id="PTHR31183:SF1">
    <property type="entry name" value="CILIA- AND FLAGELLA-ASSOCIATED PROTEIN 53"/>
    <property type="match status" value="1"/>
</dbReference>
<evidence type="ECO:0000256" key="4">
    <source>
        <dbReference type="ARBA" id="ARBA00023273"/>
    </source>
</evidence>
<keyword evidence="3" id="KW-0969">Cilium</keyword>
<evidence type="ECO:0000256" key="8">
    <source>
        <dbReference type="SAM" id="MobiDB-lite"/>
    </source>
</evidence>
<evidence type="ECO:0000256" key="1">
    <source>
        <dbReference type="ARBA" id="ARBA00004138"/>
    </source>
</evidence>
<evidence type="ECO:0000256" key="5">
    <source>
        <dbReference type="ARBA" id="ARBA00033747"/>
    </source>
</evidence>
<evidence type="ECO:0000313" key="11">
    <source>
        <dbReference type="Proteomes" id="UP000549394"/>
    </source>
</evidence>